<dbReference type="GO" id="GO:0017038">
    <property type="term" value="P:protein import"/>
    <property type="evidence" value="ECO:0007669"/>
    <property type="project" value="InterPro"/>
</dbReference>
<dbReference type="PANTHER" id="PTHR36842">
    <property type="entry name" value="PROTEIN TOLB HOMOLOG"/>
    <property type="match status" value="1"/>
</dbReference>
<dbReference type="PANTHER" id="PTHR36842:SF1">
    <property type="entry name" value="PROTEIN TOLB"/>
    <property type="match status" value="1"/>
</dbReference>
<dbReference type="EMBL" id="DSTK01000026">
    <property type="protein sequence ID" value="HFK97377.1"/>
    <property type="molecule type" value="Genomic_DNA"/>
</dbReference>
<sequence>MGKGTAQAVRRAGAVRRWWKLLVGCWGAAWFMTVSAVWGAERVYIDITQPGFVKLPIAVPDFKMQGDDAGLARQMAAVIRDDLDLSGYFKVLDPAGFLESPQQMGVLPSEIRFDSWKAVGAEFLVRGQYEARGGGLNAEFRLFDVVSQKMLIGKAYEAWVADARAVAHRIANEIIAALTGEAGIFDTRIAFVQAEGDAKEIYVMDLDGQNLTAITRDRSTALAPAWSPDGTQLAYVSYVEGQPKIFIANVFSGARRAVAGYPGINITPAWHPAGGRLAVTLSKDGNPDIFLMDAQGSVLKTLVSGWAIEVSPSWSPDGSKIAYVSNESGTPQIYVLDLAGGNKRRLTYEGKYNTSPAWSPKGDWIAFSSMTGGRHNIFIVRPDGSGLRALTHGEGDNESPTWSPDGRLVAFSSTREGASAIWAAVVNGEGIRRLTRLGGAQSQPSWSPRANR</sequence>
<dbReference type="AlphaFoldDB" id="A0A832A4A2"/>
<dbReference type="GO" id="GO:0042597">
    <property type="term" value="C:periplasmic space"/>
    <property type="evidence" value="ECO:0007669"/>
    <property type="project" value="UniProtKB-SubCell"/>
</dbReference>
<dbReference type="NCBIfam" id="TIGR02800">
    <property type="entry name" value="propeller_TolB"/>
    <property type="match status" value="1"/>
</dbReference>
<comment type="similarity">
    <text evidence="2">Belongs to the TolB family.</text>
</comment>
<evidence type="ECO:0000256" key="1">
    <source>
        <dbReference type="ARBA" id="ARBA00004418"/>
    </source>
</evidence>
<dbReference type="SUPFAM" id="SSF52964">
    <property type="entry name" value="TolB, N-terminal domain"/>
    <property type="match status" value="1"/>
</dbReference>
<feature type="domain" description="TolB N-terminal" evidence="5">
    <location>
        <begin position="44"/>
        <end position="150"/>
    </location>
</feature>
<evidence type="ECO:0000259" key="5">
    <source>
        <dbReference type="Pfam" id="PF04052"/>
    </source>
</evidence>
<dbReference type="SUPFAM" id="SSF69304">
    <property type="entry name" value="Tricorn protease N-terminal domain"/>
    <property type="match status" value="1"/>
</dbReference>
<dbReference type="Pfam" id="PF04052">
    <property type="entry name" value="TolB_N"/>
    <property type="match status" value="1"/>
</dbReference>
<dbReference type="InterPro" id="IPR014167">
    <property type="entry name" value="Tol-Pal_TolB"/>
</dbReference>
<name>A0A832A4A2_9BACT</name>
<organism evidence="6">
    <name type="scientific">Desulfacinum infernum</name>
    <dbReference type="NCBI Taxonomy" id="35837"/>
    <lineage>
        <taxon>Bacteria</taxon>
        <taxon>Pseudomonadati</taxon>
        <taxon>Thermodesulfobacteriota</taxon>
        <taxon>Syntrophobacteria</taxon>
        <taxon>Syntrophobacterales</taxon>
        <taxon>Syntrophobacteraceae</taxon>
        <taxon>Desulfacinum</taxon>
    </lineage>
</organism>
<dbReference type="Pfam" id="PF07676">
    <property type="entry name" value="PD40"/>
    <property type="match status" value="5"/>
</dbReference>
<protein>
    <submittedName>
        <fullName evidence="6">Tol-Pal system beta propeller repeat protein TolB</fullName>
    </submittedName>
</protein>
<evidence type="ECO:0000256" key="4">
    <source>
        <dbReference type="ARBA" id="ARBA00022764"/>
    </source>
</evidence>
<dbReference type="HAMAP" id="MF_00671">
    <property type="entry name" value="TolB"/>
    <property type="match status" value="1"/>
</dbReference>
<gene>
    <name evidence="6" type="primary">tolB</name>
    <name evidence="6" type="ORF">ENS06_08670</name>
</gene>
<reference evidence="6" key="1">
    <citation type="journal article" date="2020" name="mSystems">
        <title>Genome- and Community-Level Interaction Insights into Carbon Utilization and Element Cycling Functions of Hydrothermarchaeota in Hydrothermal Sediment.</title>
        <authorList>
            <person name="Zhou Z."/>
            <person name="Liu Y."/>
            <person name="Xu W."/>
            <person name="Pan J."/>
            <person name="Luo Z.H."/>
            <person name="Li M."/>
        </authorList>
    </citation>
    <scope>NUCLEOTIDE SEQUENCE [LARGE SCALE GENOMIC DNA]</scope>
    <source>
        <strain evidence="6">SpSt-456</strain>
    </source>
</reference>
<comment type="subcellular location">
    <subcellularLocation>
        <location evidence="1">Periplasm</location>
    </subcellularLocation>
</comment>
<dbReference type="InterPro" id="IPR011042">
    <property type="entry name" value="6-blade_b-propeller_TolB-like"/>
</dbReference>
<dbReference type="Gene3D" id="3.40.50.10070">
    <property type="entry name" value="TolB, N-terminal domain"/>
    <property type="match status" value="1"/>
</dbReference>
<dbReference type="Gene3D" id="2.120.10.30">
    <property type="entry name" value="TolB, C-terminal domain"/>
    <property type="match status" value="2"/>
</dbReference>
<evidence type="ECO:0000313" key="6">
    <source>
        <dbReference type="EMBL" id="HFK97377.1"/>
    </source>
</evidence>
<comment type="caution">
    <text evidence="6">The sequence shown here is derived from an EMBL/GenBank/DDBJ whole genome shotgun (WGS) entry which is preliminary data.</text>
</comment>
<keyword evidence="4" id="KW-0574">Periplasm</keyword>
<evidence type="ECO:0000256" key="3">
    <source>
        <dbReference type="ARBA" id="ARBA00022729"/>
    </source>
</evidence>
<accession>A0A832A4A2</accession>
<dbReference type="InterPro" id="IPR011659">
    <property type="entry name" value="WD40"/>
</dbReference>
<keyword evidence="3" id="KW-0732">Signal</keyword>
<proteinExistence type="inferred from homology"/>
<dbReference type="InterPro" id="IPR007195">
    <property type="entry name" value="TolB_N"/>
</dbReference>
<evidence type="ECO:0000256" key="2">
    <source>
        <dbReference type="ARBA" id="ARBA00009820"/>
    </source>
</evidence>